<comment type="caution">
    <text evidence="9">The sequence shown here is derived from an EMBL/GenBank/DDBJ whole genome shotgun (WGS) entry which is preliminary data.</text>
</comment>
<dbReference type="InterPro" id="IPR029489">
    <property type="entry name" value="OGT/SEC/SPY_C"/>
</dbReference>
<keyword evidence="6" id="KW-0677">Repeat</keyword>
<reference evidence="9" key="2">
    <citation type="submission" date="2023-07" db="EMBL/GenBank/DDBJ databases">
        <authorList>
            <person name="Sun H."/>
        </authorList>
    </citation>
    <scope>NUCLEOTIDE SEQUENCE</scope>
    <source>
        <strain evidence="9">05753</strain>
    </source>
</reference>
<evidence type="ECO:0000256" key="3">
    <source>
        <dbReference type="ARBA" id="ARBA00011970"/>
    </source>
</evidence>
<keyword evidence="5 9" id="KW-0808">Transferase</keyword>
<sequence>MGANLSNVTEDASPLAGFLEQAKAQDMSVATVFQVAESLNTAGLKQQAIEIYKTWLAYNEGNPLRHLVYFNYSVTLRQAGDLAGSIEALRSCVEVNPDFAPGHINLGRALEDAGLVGRAILQWQSYAEKTAEVTADKIKHRHMVLQHIGRVLENSEMLDQAEAVLWQAIEMQPHKSEAGQHWTALRQRQCKWPILTPSEHVTHRQLIDMLSPLAFSCYLDDPLFHLAKSYRYSQSLIGRPDTRDFPRKAPRRISGTNERLRVGYLSSDLREHAVGFALVEVLELHDKQKVEVFAYYCGDPRPASDETHQRIRTAVDHWRDIAGVSDADAARQISADGIDVLIDVNGFTKHARTKIFAYRPAPVIVNFCGYPGSMANPYHQYMIADNFIVPPENEIYYTEKVLRIACNQPVDRKRKIAPKPTREEAGLPDDAFVYVSFNGMQKITQECFARWMAILNATPGSVLWLLGSNDIANNRLREEAEKAGVDPQRLIFAPKASNPQHLARIGLADLFLDTFPYGAHSTAADAITMGVPIVTMPGKTFASRFCASIVHSAGVPELICNTADEYVNLAVNLERDRQSLKTIRESIQRQRETCALRDMPGLARRLEELYWQMQGECERGETPAPDLTNLDLYYEIGAELVAAGPENEDESSYRARYRAKLAEWDAISPLPRDARLWN</sequence>
<evidence type="ECO:0000256" key="4">
    <source>
        <dbReference type="ARBA" id="ARBA00022676"/>
    </source>
</evidence>
<dbReference type="Proteomes" id="UP001169006">
    <property type="component" value="Unassembled WGS sequence"/>
</dbReference>
<keyword evidence="4" id="KW-0328">Glycosyltransferase</keyword>
<dbReference type="Pfam" id="PF13844">
    <property type="entry name" value="Glyco_transf_41"/>
    <property type="match status" value="2"/>
</dbReference>
<dbReference type="Gene3D" id="3.40.50.2000">
    <property type="entry name" value="Glycogen Phosphorylase B"/>
    <property type="match status" value="1"/>
</dbReference>
<dbReference type="Pfam" id="PF13181">
    <property type="entry name" value="TPR_8"/>
    <property type="match status" value="1"/>
</dbReference>
<dbReference type="InterPro" id="IPR019734">
    <property type="entry name" value="TPR_rpt"/>
</dbReference>
<dbReference type="EC" id="2.4.1.255" evidence="3"/>
<evidence type="ECO:0000256" key="7">
    <source>
        <dbReference type="ARBA" id="ARBA00022803"/>
    </source>
</evidence>
<comment type="similarity">
    <text evidence="2">Belongs to the glycosyltransferase 41 family. O-GlcNAc transferase subfamily.</text>
</comment>
<organism evidence="9 10">
    <name type="scientific">Rhizobium oryzicola</name>
    <dbReference type="NCBI Taxonomy" id="1232668"/>
    <lineage>
        <taxon>Bacteria</taxon>
        <taxon>Pseudomonadati</taxon>
        <taxon>Pseudomonadota</taxon>
        <taxon>Alphaproteobacteria</taxon>
        <taxon>Hyphomicrobiales</taxon>
        <taxon>Rhizobiaceae</taxon>
        <taxon>Rhizobium/Agrobacterium group</taxon>
        <taxon>Rhizobium</taxon>
    </lineage>
</organism>
<dbReference type="EMBL" id="JAUKWQ010000002">
    <property type="protein sequence ID" value="MDO1582212.1"/>
    <property type="molecule type" value="Genomic_DNA"/>
</dbReference>
<dbReference type="InterPro" id="IPR011990">
    <property type="entry name" value="TPR-like_helical_dom_sf"/>
</dbReference>
<accession>A0ABT8SUU1</accession>
<evidence type="ECO:0000256" key="2">
    <source>
        <dbReference type="ARBA" id="ARBA00005386"/>
    </source>
</evidence>
<name>A0ABT8SUU1_9HYPH</name>
<evidence type="ECO:0000259" key="8">
    <source>
        <dbReference type="Pfam" id="PF13844"/>
    </source>
</evidence>
<evidence type="ECO:0000313" key="10">
    <source>
        <dbReference type="Proteomes" id="UP001169006"/>
    </source>
</evidence>
<reference evidence="9" key="1">
    <citation type="journal article" date="2015" name="Int. J. Syst. Evol. Microbiol.">
        <title>Rhizobium oryzicola sp. nov., potential plant-growth-promoting endophytic bacteria isolated from rice roots.</title>
        <authorList>
            <person name="Zhang X.X."/>
            <person name="Gao J.S."/>
            <person name="Cao Y.H."/>
            <person name="Sheirdil R.A."/>
            <person name="Wang X.C."/>
            <person name="Zhang L."/>
        </authorList>
    </citation>
    <scope>NUCLEOTIDE SEQUENCE</scope>
    <source>
        <strain evidence="9">05753</strain>
    </source>
</reference>
<dbReference type="Gene3D" id="1.25.40.10">
    <property type="entry name" value="Tetratricopeptide repeat domain"/>
    <property type="match status" value="1"/>
</dbReference>
<dbReference type="SUPFAM" id="SSF48452">
    <property type="entry name" value="TPR-like"/>
    <property type="match status" value="1"/>
</dbReference>
<dbReference type="RefSeq" id="WP_302076352.1">
    <property type="nucleotide sequence ID" value="NZ_JAUKWQ010000002.1"/>
</dbReference>
<dbReference type="GO" id="GO:0016740">
    <property type="term" value="F:transferase activity"/>
    <property type="evidence" value="ECO:0007669"/>
    <property type="project" value="UniProtKB-KW"/>
</dbReference>
<evidence type="ECO:0000256" key="5">
    <source>
        <dbReference type="ARBA" id="ARBA00022679"/>
    </source>
</evidence>
<proteinExistence type="inferred from homology"/>
<comment type="pathway">
    <text evidence="1">Protein modification; protein glycosylation.</text>
</comment>
<feature type="domain" description="O-GlcNAc transferase C-terminal" evidence="8">
    <location>
        <begin position="248"/>
        <end position="401"/>
    </location>
</feature>
<evidence type="ECO:0000313" key="9">
    <source>
        <dbReference type="EMBL" id="MDO1582212.1"/>
    </source>
</evidence>
<keyword evidence="10" id="KW-1185">Reference proteome</keyword>
<feature type="domain" description="O-GlcNAc transferase C-terminal" evidence="8">
    <location>
        <begin position="421"/>
        <end position="599"/>
    </location>
</feature>
<evidence type="ECO:0000256" key="1">
    <source>
        <dbReference type="ARBA" id="ARBA00004922"/>
    </source>
</evidence>
<keyword evidence="7" id="KW-0802">TPR repeat</keyword>
<protein>
    <recommendedName>
        <fullName evidence="3">protein O-GlcNAc transferase</fullName>
        <ecNumber evidence="3">2.4.1.255</ecNumber>
    </recommendedName>
</protein>
<dbReference type="Gene3D" id="3.40.50.11380">
    <property type="match status" value="1"/>
</dbReference>
<dbReference type="PANTHER" id="PTHR44998">
    <property type="match status" value="1"/>
</dbReference>
<gene>
    <name evidence="9" type="ORF">Q2T52_08890</name>
</gene>
<evidence type="ECO:0000256" key="6">
    <source>
        <dbReference type="ARBA" id="ARBA00022737"/>
    </source>
</evidence>
<dbReference type="PANTHER" id="PTHR44998:SF1">
    <property type="entry name" value="UDP-N-ACETYLGLUCOSAMINE--PEPTIDE N-ACETYLGLUCOSAMINYLTRANSFERASE 110 KDA SUBUNIT"/>
    <property type="match status" value="1"/>
</dbReference>